<keyword evidence="5 7" id="KW-0687">Ribonucleoprotein</keyword>
<dbReference type="HAMAP" id="MF_01331_B">
    <property type="entry name" value="Ribosomal_uL22_B"/>
    <property type="match status" value="1"/>
</dbReference>
<evidence type="ECO:0000256" key="7">
    <source>
        <dbReference type="RuleBase" id="RU004005"/>
    </source>
</evidence>
<dbReference type="GO" id="GO:0022625">
    <property type="term" value="C:cytosolic large ribosomal subunit"/>
    <property type="evidence" value="ECO:0007669"/>
    <property type="project" value="TreeGrafter"/>
</dbReference>
<dbReference type="InterPro" id="IPR005727">
    <property type="entry name" value="Ribosomal_uL22_bac/chlpt-type"/>
</dbReference>
<dbReference type="AlphaFoldDB" id="A0A7S6PV18"/>
<protein>
    <recommendedName>
        <fullName evidence="6">Large ribosomal subunit protein uL22c</fullName>
    </recommendedName>
</protein>
<gene>
    <name evidence="8" type="primary">rpl22</name>
    <name evidence="8" type="ORF">PedoPt_p045</name>
</gene>
<dbReference type="InterPro" id="IPR001063">
    <property type="entry name" value="Ribosomal_uL22"/>
</dbReference>
<dbReference type="Gene3D" id="3.90.470.10">
    <property type="entry name" value="Ribosomal protein L22/L17"/>
    <property type="match status" value="1"/>
</dbReference>
<reference evidence="8" key="1">
    <citation type="journal article" date="2020" name="Front. Plant Sci.">
        <title>Comparative Plastid Genomics of Non-Photosynthetic Chrysophytes: Genome Reduction and Compaction.</title>
        <authorList>
            <person name="Kim J.I."/>
            <person name="Jeong M."/>
            <person name="Archibald J.M."/>
            <person name="Shin W."/>
        </authorList>
    </citation>
    <scope>NUCLEOTIDE SEQUENCE</scope>
    <source>
        <strain evidence="8">Jangsampo120217C5</strain>
    </source>
</reference>
<evidence type="ECO:0000256" key="4">
    <source>
        <dbReference type="ARBA" id="ARBA00022980"/>
    </source>
</evidence>
<dbReference type="PROSITE" id="PS00464">
    <property type="entry name" value="RIBOSOMAL_L22"/>
    <property type="match status" value="1"/>
</dbReference>
<keyword evidence="3" id="KW-0694">RNA-binding</keyword>
<dbReference type="NCBIfam" id="TIGR01044">
    <property type="entry name" value="rplV_bact"/>
    <property type="match status" value="1"/>
</dbReference>
<evidence type="ECO:0000256" key="2">
    <source>
        <dbReference type="ARBA" id="ARBA00022730"/>
    </source>
</evidence>
<comment type="similarity">
    <text evidence="1 7">Belongs to the universal ribosomal protein uL22 family.</text>
</comment>
<evidence type="ECO:0000256" key="3">
    <source>
        <dbReference type="ARBA" id="ARBA00022884"/>
    </source>
</evidence>
<evidence type="ECO:0000313" key="8">
    <source>
        <dbReference type="EMBL" id="QOU10620.1"/>
    </source>
</evidence>
<dbReference type="GO" id="GO:0003735">
    <property type="term" value="F:structural constituent of ribosome"/>
    <property type="evidence" value="ECO:0007669"/>
    <property type="project" value="InterPro"/>
</dbReference>
<keyword evidence="2" id="KW-0699">rRNA-binding</keyword>
<name>A0A7S6PV18_9STRA</name>
<organism evidence="8">
    <name type="scientific">Pedospumella sp. Jangsampo120217C5</name>
    <dbReference type="NCBI Taxonomy" id="2782409"/>
    <lineage>
        <taxon>Eukaryota</taxon>
        <taxon>Sar</taxon>
        <taxon>Stramenopiles</taxon>
        <taxon>Ochrophyta</taxon>
        <taxon>Chrysophyceae</taxon>
        <taxon>Chromulinales</taxon>
        <taxon>Chromulinaceae</taxon>
        <taxon>Pedospumella</taxon>
    </lineage>
</organism>
<dbReference type="SUPFAM" id="SSF54843">
    <property type="entry name" value="Ribosomal protein L22"/>
    <property type="match status" value="1"/>
</dbReference>
<keyword evidence="4 7" id="KW-0689">Ribosomal protein</keyword>
<evidence type="ECO:0000256" key="1">
    <source>
        <dbReference type="ARBA" id="ARBA00009451"/>
    </source>
</evidence>
<dbReference type="PANTHER" id="PTHR13501:SF8">
    <property type="entry name" value="LARGE RIBOSOMAL SUBUNIT PROTEIN UL22M"/>
    <property type="match status" value="1"/>
</dbReference>
<evidence type="ECO:0000256" key="6">
    <source>
        <dbReference type="ARBA" id="ARBA00035285"/>
    </source>
</evidence>
<keyword evidence="8" id="KW-0934">Plastid</keyword>
<dbReference type="EMBL" id="MN935477">
    <property type="protein sequence ID" value="QOU10620.1"/>
    <property type="molecule type" value="Genomic_DNA"/>
</dbReference>
<evidence type="ECO:0000256" key="5">
    <source>
        <dbReference type="ARBA" id="ARBA00023274"/>
    </source>
</evidence>
<dbReference type="PANTHER" id="PTHR13501">
    <property type="entry name" value="CHLOROPLAST 50S RIBOSOMAL PROTEIN L22-RELATED"/>
    <property type="match status" value="1"/>
</dbReference>
<proteinExistence type="inferred from homology"/>
<geneLocation type="plastid" evidence="8"/>
<sequence length="120" mass="13638">MNNPLICASATSRYIRISPTKINLILDKIRNKSYLEALNILKQIPQKSGAVVWQTLYSAVSNVSNIFKSNKDKLFIIEAYANQGPILKRMQPRAKGRAFKIYKKVSHITICVSEKVDNKK</sequence>
<dbReference type="InterPro" id="IPR047867">
    <property type="entry name" value="Ribosomal_uL22_bac/org-type"/>
</dbReference>
<dbReference type="InterPro" id="IPR036394">
    <property type="entry name" value="Ribosomal_uL22_sf"/>
</dbReference>
<dbReference type="GO" id="GO:0019843">
    <property type="term" value="F:rRNA binding"/>
    <property type="evidence" value="ECO:0007669"/>
    <property type="project" value="UniProtKB-KW"/>
</dbReference>
<dbReference type="CDD" id="cd00336">
    <property type="entry name" value="Ribosomal_L22"/>
    <property type="match status" value="1"/>
</dbReference>
<dbReference type="GO" id="GO:0006412">
    <property type="term" value="P:translation"/>
    <property type="evidence" value="ECO:0007669"/>
    <property type="project" value="InterPro"/>
</dbReference>
<accession>A0A7S6PV18</accession>
<dbReference type="Pfam" id="PF00237">
    <property type="entry name" value="Ribosomal_L22"/>
    <property type="match status" value="1"/>
</dbReference>
<dbReference type="InterPro" id="IPR018260">
    <property type="entry name" value="Ribosomal_uL22_CS"/>
</dbReference>